<keyword evidence="6" id="KW-0560">Oxidoreductase</keyword>
<keyword evidence="4" id="KW-0274">FAD</keyword>
<comment type="caution">
    <text evidence="9">The sequence shown here is derived from an EMBL/GenBank/DDBJ whole genome shotgun (WGS) entry which is preliminary data.</text>
</comment>
<keyword evidence="9" id="KW-0489">Methyltransferase</keyword>
<organism evidence="9 10">
    <name type="scientific">Tripterygium wilfordii</name>
    <name type="common">Thunder God vine</name>
    <dbReference type="NCBI Taxonomy" id="458696"/>
    <lineage>
        <taxon>Eukaryota</taxon>
        <taxon>Viridiplantae</taxon>
        <taxon>Streptophyta</taxon>
        <taxon>Embryophyta</taxon>
        <taxon>Tracheophyta</taxon>
        <taxon>Spermatophyta</taxon>
        <taxon>Magnoliopsida</taxon>
        <taxon>eudicotyledons</taxon>
        <taxon>Gunneridae</taxon>
        <taxon>Pentapetalae</taxon>
        <taxon>rosids</taxon>
        <taxon>fabids</taxon>
        <taxon>Celastrales</taxon>
        <taxon>Celastraceae</taxon>
        <taxon>Tripterygium</taxon>
    </lineage>
</organism>
<dbReference type="InterPro" id="IPR007526">
    <property type="entry name" value="SWIRM"/>
</dbReference>
<dbReference type="Gene3D" id="1.10.10.10">
    <property type="entry name" value="Winged helix-like DNA-binding domain superfamily/Winged helix DNA-binding domain"/>
    <property type="match status" value="1"/>
</dbReference>
<feature type="domain" description="SWIRM" evidence="8">
    <location>
        <begin position="583"/>
        <end position="683"/>
    </location>
</feature>
<evidence type="ECO:0000256" key="1">
    <source>
        <dbReference type="ARBA" id="ARBA00001974"/>
    </source>
</evidence>
<accession>A0A7J7D3C5</accession>
<comment type="similarity">
    <text evidence="2">Belongs to the flavin monoamine oxidase family.</text>
</comment>
<dbReference type="InterPro" id="IPR009057">
    <property type="entry name" value="Homeodomain-like_sf"/>
</dbReference>
<evidence type="ECO:0000256" key="7">
    <source>
        <dbReference type="SAM" id="MobiDB-lite"/>
    </source>
</evidence>
<feature type="region of interest" description="Disordered" evidence="7">
    <location>
        <begin position="236"/>
        <end position="262"/>
    </location>
</feature>
<feature type="region of interest" description="Disordered" evidence="7">
    <location>
        <begin position="1786"/>
        <end position="1815"/>
    </location>
</feature>
<evidence type="ECO:0000313" key="10">
    <source>
        <dbReference type="Proteomes" id="UP000593562"/>
    </source>
</evidence>
<keyword evidence="10" id="KW-1185">Reference proteome</keyword>
<dbReference type="GO" id="GO:0032259">
    <property type="term" value="P:methylation"/>
    <property type="evidence" value="ECO:0007669"/>
    <property type="project" value="UniProtKB-KW"/>
</dbReference>
<feature type="region of interest" description="Disordered" evidence="7">
    <location>
        <begin position="419"/>
        <end position="457"/>
    </location>
</feature>
<dbReference type="InterPro" id="IPR035441">
    <property type="entry name" value="TFIIS/LEDGF_dom_sf"/>
</dbReference>
<dbReference type="InParanoid" id="A0A7J7D3C5"/>
<dbReference type="OrthoDB" id="5046242at2759"/>
<reference evidence="9 10" key="1">
    <citation type="journal article" date="2020" name="Nat. Commun.">
        <title>Genome of Tripterygium wilfordii and identification of cytochrome P450 involved in triptolide biosynthesis.</title>
        <authorList>
            <person name="Tu L."/>
            <person name="Su P."/>
            <person name="Zhang Z."/>
            <person name="Gao L."/>
            <person name="Wang J."/>
            <person name="Hu T."/>
            <person name="Zhou J."/>
            <person name="Zhang Y."/>
            <person name="Zhao Y."/>
            <person name="Liu Y."/>
            <person name="Song Y."/>
            <person name="Tong Y."/>
            <person name="Lu Y."/>
            <person name="Yang J."/>
            <person name="Xu C."/>
            <person name="Jia M."/>
            <person name="Peters R.J."/>
            <person name="Huang L."/>
            <person name="Gao W."/>
        </authorList>
    </citation>
    <scope>NUCLEOTIDE SEQUENCE [LARGE SCALE GENOMIC DNA]</scope>
    <source>
        <strain evidence="10">cv. XIE 37</strain>
        <tissue evidence="9">Leaf</tissue>
    </source>
</reference>
<evidence type="ECO:0000256" key="2">
    <source>
        <dbReference type="ARBA" id="ARBA00005995"/>
    </source>
</evidence>
<dbReference type="FunFam" id="1.10.10.10:FF:000064">
    <property type="entry name" value="Lysine-specific histone demethylase 1A"/>
    <property type="match status" value="1"/>
</dbReference>
<keyword evidence="5" id="KW-0156">Chromatin regulator</keyword>
<dbReference type="InterPro" id="IPR050281">
    <property type="entry name" value="Flavin_monoamine_oxidase"/>
</dbReference>
<dbReference type="InterPro" id="IPR002937">
    <property type="entry name" value="Amino_oxidase"/>
</dbReference>
<name>A0A7J7D3C5_TRIWF</name>
<dbReference type="PANTHER" id="PTHR10742:SF410">
    <property type="entry name" value="LYSINE-SPECIFIC HISTONE DEMETHYLASE 2"/>
    <property type="match status" value="1"/>
</dbReference>
<dbReference type="SUPFAM" id="SSF46689">
    <property type="entry name" value="Homeodomain-like"/>
    <property type="match status" value="1"/>
</dbReference>
<feature type="region of interest" description="Disordered" evidence="7">
    <location>
        <begin position="1518"/>
        <end position="1570"/>
    </location>
</feature>
<dbReference type="EMBL" id="JAAARO010000011">
    <property type="protein sequence ID" value="KAF5740823.1"/>
    <property type="molecule type" value="Genomic_DNA"/>
</dbReference>
<dbReference type="PROSITE" id="PS50934">
    <property type="entry name" value="SWIRM"/>
    <property type="match status" value="1"/>
</dbReference>
<feature type="region of interest" description="Disordered" evidence="7">
    <location>
        <begin position="136"/>
        <end position="205"/>
    </location>
</feature>
<evidence type="ECO:0000313" key="9">
    <source>
        <dbReference type="EMBL" id="KAF5740823.1"/>
    </source>
</evidence>
<evidence type="ECO:0000259" key="8">
    <source>
        <dbReference type="PROSITE" id="PS50934"/>
    </source>
</evidence>
<evidence type="ECO:0000256" key="4">
    <source>
        <dbReference type="ARBA" id="ARBA00022827"/>
    </source>
</evidence>
<feature type="compositionally biased region" description="Basic and acidic residues" evidence="7">
    <location>
        <begin position="166"/>
        <end position="184"/>
    </location>
</feature>
<dbReference type="SUPFAM" id="SSF54373">
    <property type="entry name" value="FAD-linked reductases, C-terminal domain"/>
    <property type="match status" value="1"/>
</dbReference>
<dbReference type="GO" id="GO:0141052">
    <property type="term" value="F:histone H3 demethylase activity"/>
    <property type="evidence" value="ECO:0007669"/>
    <property type="project" value="UniProtKB-ARBA"/>
</dbReference>
<dbReference type="InterPro" id="IPR036188">
    <property type="entry name" value="FAD/NAD-bd_sf"/>
</dbReference>
<gene>
    <name evidence="9" type="ORF">HS088_TW11G00903</name>
</gene>
<keyword evidence="9" id="KW-0808">Transferase</keyword>
<feature type="region of interest" description="Disordered" evidence="7">
    <location>
        <begin position="470"/>
        <end position="497"/>
    </location>
</feature>
<dbReference type="Proteomes" id="UP000593562">
    <property type="component" value="Unassembled WGS sequence"/>
</dbReference>
<dbReference type="InterPro" id="IPR057031">
    <property type="entry name" value="SFR19-like_C"/>
</dbReference>
<dbReference type="Pfam" id="PF23030">
    <property type="entry name" value="SCAF11-like_C"/>
    <property type="match status" value="1"/>
</dbReference>
<proteinExistence type="inferred from homology"/>
<dbReference type="GO" id="GO:0016705">
    <property type="term" value="F:oxidoreductase activity, acting on paired donors, with incorporation or reduction of molecular oxygen"/>
    <property type="evidence" value="ECO:0007669"/>
    <property type="project" value="UniProtKB-ARBA"/>
</dbReference>
<dbReference type="Pfam" id="PF04433">
    <property type="entry name" value="SWIRM"/>
    <property type="match status" value="1"/>
</dbReference>
<dbReference type="FunCoup" id="A0A7J7D3C5">
    <property type="interactions" value="3384"/>
</dbReference>
<protein>
    <submittedName>
        <fullName evidence="9">Lysine-specific histone demethylase 1 3</fullName>
    </submittedName>
</protein>
<dbReference type="PRINTS" id="PR00419">
    <property type="entry name" value="ADXRDTASE"/>
</dbReference>
<evidence type="ECO:0000256" key="6">
    <source>
        <dbReference type="ARBA" id="ARBA00023002"/>
    </source>
</evidence>
<evidence type="ECO:0000256" key="3">
    <source>
        <dbReference type="ARBA" id="ARBA00022630"/>
    </source>
</evidence>
<evidence type="ECO:0000256" key="5">
    <source>
        <dbReference type="ARBA" id="ARBA00022853"/>
    </source>
</evidence>
<dbReference type="SUPFAM" id="SSF47676">
    <property type="entry name" value="Conserved domain common to transcription factors TFIIS, elongin A, CRSP70"/>
    <property type="match status" value="1"/>
</dbReference>
<dbReference type="PANTHER" id="PTHR10742">
    <property type="entry name" value="FLAVIN MONOAMINE OXIDASE"/>
    <property type="match status" value="1"/>
</dbReference>
<sequence>MDGEEKKSGSKKRWKQIEIGFDLADDDEPIGALLKLKKPRNPKKVDEGLDGGKGQKAEAMAEKLVARDEDLGCMDDTLASFRKKLKVPKRYSGVRTLNPADDDGVSDVKSASNIANKCEDMGNDRLDVVVDEGVERRRKGKVKRANAGIKTDRSKDGATLDDDSERLELMVDDRKNQGHCHSSDEQFEDPLSSFFQKGQPGLARKSRTNMSLKQNGVSQSIENEFRPSSKDMLGASDTIAAKSPPSDLASDQNGPAMDPCGSNRVSDGGIKQLTHVQVKDSCSAPGQNVSDGLKHCSISKACTLAHNILGMPDTTSTAKEMDNNGSSEGEFFEKLPKFMYDKINKLTYERNLEVPISSCEKFSSHYVKNEAVVRYENIYDCDQQQKASEHIQSHLSNFISNSRKMDKVCSDLDCLDADNERPDNLSVSSQKKSAIVSDSRLSSNAGASDAKETSGYPTYSSATIQKLNQHSDGASEGSLGIDANKESPSSVNPEENESYLDDAVNMPSHKSKEDKLSAVPRVVRRVKKRRHGDMAYEGDAYWEILINEQGFLDDRQVVGRDQSVRMREKFDSSSISIVEADDCGAAAVSAGLKARGAGPLEKIKFKEVLKRKGGLQEYLECRNRILGLWNKDVTRILPLSDCGVSNAPTECEPPRASLIRDVYHFLDQSGYINFGVASEKELADSELLRENNGDKSYRASVADSEDGLSFLVGQAKSSETSLEAKTDTISDDAKQGLEATKDRGFLTSWKLESLGAIKQEESCNNIYQQNSTLDTKQVDESVNLDLTRGEPSCEASDSSVVPVVALEAINDWKSVHSSSYDHSGGNHNFECDLAVRKKIIVVGAGPAGLTAARHLLRQGFSVTVLEGRSRIGGRVYTDRSSFSVPVDLGASIITGVEPDMDTERRPDPSSLVCSQLGLELSVLNSDCPLYDISTGHKVPADLDEALEAEYNSLLDDMLLLVAQRGENAMKMSLEDGLEYALRRRRKARFRAIIGKAESQNSVDDLPDPKSCSADETEKKTMKEEFLSSLERRVMDWHFANLEYGCAALLKEVSLPYWNQDDVYGGFGGAHCMIKGGYSAVVESLGEGLCVLLNHVVTDVSYATEDTGLGDNQCKKVKVSTSNGGEFLGDAVLITVPLGCLKAETIKFSPPLPQWKYSSIERLGFGVLNKVALEFPEVFWDDSVDYFGATAEETDRRGHCFMFWNVKKTVGAPVLIALVVGKAAIDGQNMTPSYHVDHALKVLRKLFGEALVPDPVASVVTNWGEDPFSYGAYSFVAIGATGEDYDILGRPVENCIFFAGEATCKEHPDTVGGAMMSGLREAVRIIDILHTGKDHMAEIEAMEAAERHSDSESDEVRDIMKRLEAVELSENLFKNSLDWAQILTREALLQEMFFNAKTAAGRLHLAKELLSLPSETLKSFAGTKDGLSTLNSWMLDSMGKDGTQLLRHCVRLLVHVSTDLLAVRSSGIGKTVKEKVCIHTSRDIRAIASQLVNVWLEVFRKEKASNGGLKLMRQSSTLDSLKKKNLNNPAQGKPPIRMHHSASENRGSLRVPSSGWMHFPSNESKKKVNGKSVKLEMKSGSKLETSLAGFQPSLGPHSQVEENSHAISEEEKAVFAAAEAARAAAEAAAKALASSEAKCKMSLQLPKIPSFHKFARREQYSQMDEYDLRKKWSGGVLGRQDCLSEIDSRSSRVRDWSVFSATCVNLENSRISGDNLSQRSHSTEIASHLNLREQSGESTAVDSSLFTGAWVDTAGSAGIKDHHAIERWQSQATASCSDFFHPIAHIKDEEDSNTSSRPSTRKHDQRANESSMSQVTVNKETLKNQLRGADGIKHAVVEYVGSLLSPLYQARKIDKDGYKSIMKKTATKVVEVATDAEKAMAISEFLDFKRKNKIRAFVDKLIEKHMAMRPAAKP</sequence>
<dbReference type="Gene3D" id="3.50.50.60">
    <property type="entry name" value="FAD/NAD(P)-binding domain"/>
    <property type="match status" value="2"/>
</dbReference>
<keyword evidence="3" id="KW-0285">Flavoprotein</keyword>
<dbReference type="SUPFAM" id="SSF51905">
    <property type="entry name" value="FAD/NAD(P)-binding domain"/>
    <property type="match status" value="1"/>
</dbReference>
<comment type="cofactor">
    <cofactor evidence="1">
        <name>FAD</name>
        <dbReference type="ChEBI" id="CHEBI:57692"/>
    </cofactor>
</comment>
<dbReference type="InterPro" id="IPR036388">
    <property type="entry name" value="WH-like_DNA-bd_sf"/>
</dbReference>
<dbReference type="GO" id="GO:0008168">
    <property type="term" value="F:methyltransferase activity"/>
    <property type="evidence" value="ECO:0007669"/>
    <property type="project" value="UniProtKB-KW"/>
</dbReference>
<dbReference type="Pfam" id="PF01593">
    <property type="entry name" value="Amino_oxidase"/>
    <property type="match status" value="1"/>
</dbReference>
<dbReference type="Gene3D" id="3.90.660.10">
    <property type="match status" value="1"/>
</dbReference>